<dbReference type="AlphaFoldDB" id="A0A8S0ZVV7"/>
<dbReference type="EMBL" id="CADEBC010000488">
    <property type="protein sequence ID" value="CAB3236799.1"/>
    <property type="molecule type" value="Genomic_DNA"/>
</dbReference>
<dbReference type="Proteomes" id="UP000494106">
    <property type="component" value="Unassembled WGS sequence"/>
</dbReference>
<reference evidence="1 2" key="1">
    <citation type="submission" date="2020-04" db="EMBL/GenBank/DDBJ databases">
        <authorList>
            <person name="Wallbank WR R."/>
            <person name="Pardo Diaz C."/>
            <person name="Kozak K."/>
            <person name="Martin S."/>
            <person name="Jiggins C."/>
            <person name="Moest M."/>
            <person name="Warren A I."/>
            <person name="Byers J.R.P. K."/>
            <person name="Montejo-Kovacevich G."/>
            <person name="Yen C E."/>
        </authorList>
    </citation>
    <scope>NUCLEOTIDE SEQUENCE [LARGE SCALE GENOMIC DNA]</scope>
</reference>
<dbReference type="OrthoDB" id="10584145at2759"/>
<evidence type="ECO:0000313" key="1">
    <source>
        <dbReference type="EMBL" id="CAB3236799.1"/>
    </source>
</evidence>
<accession>A0A8S0ZVV7</accession>
<sequence>MALVSRYVLAGPIKDNASPAGRRARCVKLTVPRFYGVYALIRACVLTETQRQMKVQCSAAGVNALDALVPHHLALLSAWCSGRVTQPTTPASWQPNRLTDTAVAYIPTLTTSAFHAPPTHNILNKVMQ</sequence>
<gene>
    <name evidence="1" type="ORF">APLA_LOCUS6682</name>
</gene>
<name>A0A8S0ZVV7_ARCPL</name>
<organism evidence="1 2">
    <name type="scientific">Arctia plantaginis</name>
    <name type="common">Wood tiger moth</name>
    <name type="synonym">Phalaena plantaginis</name>
    <dbReference type="NCBI Taxonomy" id="874455"/>
    <lineage>
        <taxon>Eukaryota</taxon>
        <taxon>Metazoa</taxon>
        <taxon>Ecdysozoa</taxon>
        <taxon>Arthropoda</taxon>
        <taxon>Hexapoda</taxon>
        <taxon>Insecta</taxon>
        <taxon>Pterygota</taxon>
        <taxon>Neoptera</taxon>
        <taxon>Endopterygota</taxon>
        <taxon>Lepidoptera</taxon>
        <taxon>Glossata</taxon>
        <taxon>Ditrysia</taxon>
        <taxon>Noctuoidea</taxon>
        <taxon>Erebidae</taxon>
        <taxon>Arctiinae</taxon>
        <taxon>Arctia</taxon>
    </lineage>
</organism>
<comment type="caution">
    <text evidence="1">The sequence shown here is derived from an EMBL/GenBank/DDBJ whole genome shotgun (WGS) entry which is preliminary data.</text>
</comment>
<protein>
    <submittedName>
        <fullName evidence="1">Uncharacterized protein</fullName>
    </submittedName>
</protein>
<proteinExistence type="predicted"/>
<evidence type="ECO:0000313" key="2">
    <source>
        <dbReference type="Proteomes" id="UP000494106"/>
    </source>
</evidence>
<keyword evidence="2" id="KW-1185">Reference proteome</keyword>